<dbReference type="RefSeq" id="WP_084190708.1">
    <property type="nucleotide sequence ID" value="NZ_FTPR01000001.1"/>
</dbReference>
<sequence length="240" mass="25956">MHSPIVSLLGPKDRLGWVLRYSVLALGVVGTVFAHDVLTDHAFHGVMGQYLGTMVMIGLPLYAVATGIMTDMGRLRVQLIKASETDQMTGLLQRQAFLRHTERKLVQTGVLMMLDIDGLGQINAKHDHHAGDLCLMALAIRLREMTQTTDVVGRIDGATIAVYLPGTPLDAGREIAERLAQGLLVTTGQTRFEVTVSVGVVLADGQTTLSKLMQRAEAALLRAKMQGRAQVMLSEDAMAA</sequence>
<evidence type="ECO:0000259" key="4">
    <source>
        <dbReference type="PROSITE" id="PS50887"/>
    </source>
</evidence>
<dbReference type="SUPFAM" id="SSF55073">
    <property type="entry name" value="Nucleotide cyclase"/>
    <property type="match status" value="1"/>
</dbReference>
<dbReference type="Gene3D" id="3.30.70.270">
    <property type="match status" value="1"/>
</dbReference>
<dbReference type="OrthoDB" id="9812260at2"/>
<gene>
    <name evidence="5" type="ORF">SAMN05421665_0553</name>
</gene>
<dbReference type="InterPro" id="IPR050469">
    <property type="entry name" value="Diguanylate_Cyclase"/>
</dbReference>
<evidence type="ECO:0000313" key="5">
    <source>
        <dbReference type="EMBL" id="SIT77361.1"/>
    </source>
</evidence>
<feature type="domain" description="GGDEF" evidence="4">
    <location>
        <begin position="107"/>
        <end position="236"/>
    </location>
</feature>
<evidence type="ECO:0000256" key="2">
    <source>
        <dbReference type="ARBA" id="ARBA00034247"/>
    </source>
</evidence>
<keyword evidence="6" id="KW-1185">Reference proteome</keyword>
<keyword evidence="3" id="KW-0812">Transmembrane</keyword>
<feature type="transmembrane region" description="Helical" evidence="3">
    <location>
        <begin position="21"/>
        <end position="38"/>
    </location>
</feature>
<dbReference type="AlphaFoldDB" id="A0A1R3WGM6"/>
<dbReference type="EMBL" id="FTPR01000001">
    <property type="protein sequence ID" value="SIT77361.1"/>
    <property type="molecule type" value="Genomic_DNA"/>
</dbReference>
<dbReference type="PANTHER" id="PTHR45138:SF9">
    <property type="entry name" value="DIGUANYLATE CYCLASE DGCM-RELATED"/>
    <property type="match status" value="1"/>
</dbReference>
<keyword evidence="3" id="KW-1133">Transmembrane helix</keyword>
<dbReference type="PROSITE" id="PS50887">
    <property type="entry name" value="GGDEF"/>
    <property type="match status" value="1"/>
</dbReference>
<evidence type="ECO:0000256" key="1">
    <source>
        <dbReference type="ARBA" id="ARBA00012528"/>
    </source>
</evidence>
<dbReference type="EC" id="2.7.7.65" evidence="1"/>
<feature type="transmembrane region" description="Helical" evidence="3">
    <location>
        <begin position="50"/>
        <end position="69"/>
    </location>
</feature>
<keyword evidence="3" id="KW-0472">Membrane</keyword>
<organism evidence="5 6">
    <name type="scientific">Yoonia rosea</name>
    <dbReference type="NCBI Taxonomy" id="287098"/>
    <lineage>
        <taxon>Bacteria</taxon>
        <taxon>Pseudomonadati</taxon>
        <taxon>Pseudomonadota</taxon>
        <taxon>Alphaproteobacteria</taxon>
        <taxon>Rhodobacterales</taxon>
        <taxon>Paracoccaceae</taxon>
        <taxon>Yoonia</taxon>
    </lineage>
</organism>
<dbReference type="InterPro" id="IPR043128">
    <property type="entry name" value="Rev_trsase/Diguanyl_cyclase"/>
</dbReference>
<dbReference type="STRING" id="287098.SAMN05421665_0553"/>
<dbReference type="Pfam" id="PF00990">
    <property type="entry name" value="GGDEF"/>
    <property type="match status" value="1"/>
</dbReference>
<dbReference type="GO" id="GO:0052621">
    <property type="term" value="F:diguanylate cyclase activity"/>
    <property type="evidence" value="ECO:0007669"/>
    <property type="project" value="UniProtKB-EC"/>
</dbReference>
<proteinExistence type="predicted"/>
<reference evidence="6" key="1">
    <citation type="submission" date="2017-01" db="EMBL/GenBank/DDBJ databases">
        <authorList>
            <person name="Varghese N."/>
            <person name="Submissions S."/>
        </authorList>
    </citation>
    <scope>NUCLEOTIDE SEQUENCE [LARGE SCALE GENOMIC DNA]</scope>
    <source>
        <strain evidence="6">DSM 29591</strain>
    </source>
</reference>
<dbReference type="CDD" id="cd01949">
    <property type="entry name" value="GGDEF"/>
    <property type="match status" value="1"/>
</dbReference>
<dbReference type="SMART" id="SM00267">
    <property type="entry name" value="GGDEF"/>
    <property type="match status" value="1"/>
</dbReference>
<dbReference type="PANTHER" id="PTHR45138">
    <property type="entry name" value="REGULATORY COMPONENTS OF SENSORY TRANSDUCTION SYSTEM"/>
    <property type="match status" value="1"/>
</dbReference>
<evidence type="ECO:0000313" key="6">
    <source>
        <dbReference type="Proteomes" id="UP000186997"/>
    </source>
</evidence>
<dbReference type="NCBIfam" id="TIGR00254">
    <property type="entry name" value="GGDEF"/>
    <property type="match status" value="1"/>
</dbReference>
<accession>A0A1R3WGM6</accession>
<comment type="catalytic activity">
    <reaction evidence="2">
        <text>2 GTP = 3',3'-c-di-GMP + 2 diphosphate</text>
        <dbReference type="Rhea" id="RHEA:24898"/>
        <dbReference type="ChEBI" id="CHEBI:33019"/>
        <dbReference type="ChEBI" id="CHEBI:37565"/>
        <dbReference type="ChEBI" id="CHEBI:58805"/>
        <dbReference type="EC" id="2.7.7.65"/>
    </reaction>
</comment>
<evidence type="ECO:0000256" key="3">
    <source>
        <dbReference type="SAM" id="Phobius"/>
    </source>
</evidence>
<dbReference type="InterPro" id="IPR029787">
    <property type="entry name" value="Nucleotide_cyclase"/>
</dbReference>
<name>A0A1R3WGM6_9RHOB</name>
<dbReference type="InterPro" id="IPR000160">
    <property type="entry name" value="GGDEF_dom"/>
</dbReference>
<protein>
    <recommendedName>
        <fullName evidence="1">diguanylate cyclase</fullName>
        <ecNumber evidence="1">2.7.7.65</ecNumber>
    </recommendedName>
</protein>
<dbReference type="Proteomes" id="UP000186997">
    <property type="component" value="Unassembled WGS sequence"/>
</dbReference>